<dbReference type="SUPFAM" id="SSF53335">
    <property type="entry name" value="S-adenosyl-L-methionine-dependent methyltransferases"/>
    <property type="match status" value="1"/>
</dbReference>
<name>A0A9P8CFT8_9HELO</name>
<dbReference type="AlphaFoldDB" id="A0A9P8CFT8"/>
<keyword evidence="2" id="KW-1185">Reference proteome</keyword>
<dbReference type="GO" id="GO:0008757">
    <property type="term" value="F:S-adenosylmethionine-dependent methyltransferase activity"/>
    <property type="evidence" value="ECO:0007669"/>
    <property type="project" value="UniProtKB-ARBA"/>
</dbReference>
<evidence type="ECO:0000313" key="2">
    <source>
        <dbReference type="Proteomes" id="UP000887226"/>
    </source>
</evidence>
<dbReference type="OrthoDB" id="433955at2759"/>
<sequence>MGASTTDVLPNLSLAPSFDILHSALKNLTIAPVTWNEDGTGPNPAENDEKVVNKFLLSVVSNELAWHTEEQRETIHELASERISERCGRTAAPEMTRTWMITATSSLLELGFAIKEPRITEDNLGFKTWGTAYALSKQLEQIGQRCLKYMVGSLKQDRGSALAAGMSANPNTRVLELGSGTGLVGIAVAAVWGVDVLLTDLPNIIDNLQYNVDQNSATVSSNGGSIKCKVLDWKNEEHAAQTIGDQTFEIVVAADPMYDDDHPLLVANMIAKYLKEEKTSAALVAVPMRDKNTKAMYRDFVDMMRERDMQLKDQGGINFMDDWGTAGDEGVECWWSIWGWDVPWVTPALS</sequence>
<dbReference type="Proteomes" id="UP000887226">
    <property type="component" value="Unassembled WGS sequence"/>
</dbReference>
<dbReference type="InterPro" id="IPR029063">
    <property type="entry name" value="SAM-dependent_MTases_sf"/>
</dbReference>
<dbReference type="Pfam" id="PF10294">
    <property type="entry name" value="Methyltransf_16"/>
    <property type="match status" value="1"/>
</dbReference>
<reference evidence="1" key="1">
    <citation type="journal article" date="2021" name="IMA Fungus">
        <title>Genomic characterization of three marine fungi, including Emericellopsis atlantica sp. nov. with signatures of a generalist lifestyle and marine biomass degradation.</title>
        <authorList>
            <person name="Hagestad O.C."/>
            <person name="Hou L."/>
            <person name="Andersen J.H."/>
            <person name="Hansen E.H."/>
            <person name="Altermark B."/>
            <person name="Li C."/>
            <person name="Kuhnert E."/>
            <person name="Cox R.J."/>
            <person name="Crous P.W."/>
            <person name="Spatafora J.W."/>
            <person name="Lail K."/>
            <person name="Amirebrahimi M."/>
            <person name="Lipzen A."/>
            <person name="Pangilinan J."/>
            <person name="Andreopoulos W."/>
            <person name="Hayes R.D."/>
            <person name="Ng V."/>
            <person name="Grigoriev I.V."/>
            <person name="Jackson S.A."/>
            <person name="Sutton T.D.S."/>
            <person name="Dobson A.D.W."/>
            <person name="Rama T."/>
        </authorList>
    </citation>
    <scope>NUCLEOTIDE SEQUENCE</scope>
    <source>
        <strain evidence="1">TRa3180A</strain>
    </source>
</reference>
<dbReference type="GO" id="GO:0032259">
    <property type="term" value="P:methylation"/>
    <property type="evidence" value="ECO:0007669"/>
    <property type="project" value="UniProtKB-KW"/>
</dbReference>
<gene>
    <name evidence="1" type="ORF">BJ878DRAFT_501224</name>
</gene>
<comment type="caution">
    <text evidence="1">The sequence shown here is derived from an EMBL/GenBank/DDBJ whole genome shotgun (WGS) entry which is preliminary data.</text>
</comment>
<dbReference type="CDD" id="cd02440">
    <property type="entry name" value="AdoMet_MTases"/>
    <property type="match status" value="1"/>
</dbReference>
<protein>
    <submittedName>
        <fullName evidence="1">Methyltransferase-domain-containing protein</fullName>
    </submittedName>
</protein>
<dbReference type="InterPro" id="IPR019410">
    <property type="entry name" value="Methyltransf_16"/>
</dbReference>
<keyword evidence="1" id="KW-0808">Transferase</keyword>
<accession>A0A9P8CFT8</accession>
<organism evidence="1 2">
    <name type="scientific">Calycina marina</name>
    <dbReference type="NCBI Taxonomy" id="1763456"/>
    <lineage>
        <taxon>Eukaryota</taxon>
        <taxon>Fungi</taxon>
        <taxon>Dikarya</taxon>
        <taxon>Ascomycota</taxon>
        <taxon>Pezizomycotina</taxon>
        <taxon>Leotiomycetes</taxon>
        <taxon>Helotiales</taxon>
        <taxon>Pezizellaceae</taxon>
        <taxon>Calycina</taxon>
    </lineage>
</organism>
<evidence type="ECO:0000313" key="1">
    <source>
        <dbReference type="EMBL" id="KAG9245504.1"/>
    </source>
</evidence>
<proteinExistence type="predicted"/>
<dbReference type="Gene3D" id="3.40.50.150">
    <property type="entry name" value="Vaccinia Virus protein VP39"/>
    <property type="match status" value="1"/>
</dbReference>
<dbReference type="GO" id="GO:0005829">
    <property type="term" value="C:cytosol"/>
    <property type="evidence" value="ECO:0007669"/>
    <property type="project" value="TreeGrafter"/>
</dbReference>
<keyword evidence="1" id="KW-0489">Methyltransferase</keyword>
<dbReference type="EMBL" id="MU253844">
    <property type="protein sequence ID" value="KAG9245504.1"/>
    <property type="molecule type" value="Genomic_DNA"/>
</dbReference>
<dbReference type="PANTHER" id="PTHR14614">
    <property type="entry name" value="HEPATOCELLULAR CARCINOMA-ASSOCIATED ANTIGEN"/>
    <property type="match status" value="1"/>
</dbReference>
<dbReference type="PANTHER" id="PTHR14614:SF156">
    <property type="entry name" value="PROTEIN-LYSINE N-METHYLTRANSFERASE EFM2"/>
    <property type="match status" value="1"/>
</dbReference>